<name>A0A4R6BVH7_9STAP</name>
<dbReference type="Pfam" id="PF00149">
    <property type="entry name" value="Metallophos"/>
    <property type="match status" value="1"/>
</dbReference>
<dbReference type="CDD" id="cd07385">
    <property type="entry name" value="MPP_YkuE_C"/>
    <property type="match status" value="1"/>
</dbReference>
<sequence length="278" mass="31954">MINFAIKTLLKVKPRFLYSEANDVKVKTYRLPLLINQHERPLKIVHISDLHIGFNYTYEDLIQHIKVVNSLQPDMVMITGDLFDKIDIYDGKPKAFAPLLRTIKAPLGTYFSYGNHDQRSNRTYKIQNVVEQSGIHLLNNFGHTIDYDGESIYLCGTDDILNSNGNVMQALKNRDEERHLTIMMVHEPDYADYVKRFKVDLQLSGHTHGGQIRVPFLGAPILPKLGKKYVRGLYQITNNNHRMLLHVSPGLGTTRLPIRLFCPPEITMIELETKKEAE</sequence>
<protein>
    <submittedName>
        <fullName evidence="2">Metallophosphoesterase</fullName>
    </submittedName>
</protein>
<evidence type="ECO:0000313" key="2">
    <source>
        <dbReference type="EMBL" id="TDM12360.1"/>
    </source>
</evidence>
<dbReference type="InterPro" id="IPR004843">
    <property type="entry name" value="Calcineurin-like_PHP"/>
</dbReference>
<dbReference type="InterPro" id="IPR051158">
    <property type="entry name" value="Metallophosphoesterase_sf"/>
</dbReference>
<dbReference type="OrthoDB" id="9780884at2"/>
<dbReference type="GO" id="GO:0016020">
    <property type="term" value="C:membrane"/>
    <property type="evidence" value="ECO:0007669"/>
    <property type="project" value="GOC"/>
</dbReference>
<evidence type="ECO:0000313" key="3">
    <source>
        <dbReference type="Proteomes" id="UP000294802"/>
    </source>
</evidence>
<gene>
    <name evidence="2" type="ORF">ERX29_03280</name>
</gene>
<reference evidence="2 3" key="1">
    <citation type="submission" date="2019-01" db="EMBL/GenBank/DDBJ databases">
        <title>Draft genome sequences of the type strains of six Macrococcus species.</title>
        <authorList>
            <person name="Mazhar S."/>
            <person name="Altermann E."/>
            <person name="Hill C."/>
            <person name="Mcauliffe O."/>
        </authorList>
    </citation>
    <scope>NUCLEOTIDE SEQUENCE [LARGE SCALE GENOMIC DNA]</scope>
    <source>
        <strain evidence="2 3">CCM4815</strain>
    </source>
</reference>
<dbReference type="AlphaFoldDB" id="A0A4R6BVH7"/>
<dbReference type="SUPFAM" id="SSF56300">
    <property type="entry name" value="Metallo-dependent phosphatases"/>
    <property type="match status" value="1"/>
</dbReference>
<dbReference type="Proteomes" id="UP000294802">
    <property type="component" value="Unassembled WGS sequence"/>
</dbReference>
<dbReference type="GO" id="GO:0008758">
    <property type="term" value="F:UDP-2,3-diacylglucosamine hydrolase activity"/>
    <property type="evidence" value="ECO:0007669"/>
    <property type="project" value="TreeGrafter"/>
</dbReference>
<comment type="caution">
    <text evidence="2">The sequence shown here is derived from an EMBL/GenBank/DDBJ whole genome shotgun (WGS) entry which is preliminary data.</text>
</comment>
<dbReference type="PANTHER" id="PTHR31302">
    <property type="entry name" value="TRANSMEMBRANE PROTEIN WITH METALLOPHOSPHOESTERASE DOMAIN-RELATED"/>
    <property type="match status" value="1"/>
</dbReference>
<feature type="domain" description="Calcineurin-like phosphoesterase" evidence="1">
    <location>
        <begin position="42"/>
        <end position="209"/>
    </location>
</feature>
<dbReference type="Gene3D" id="3.60.21.10">
    <property type="match status" value="1"/>
</dbReference>
<accession>A0A4R6BVH7</accession>
<dbReference type="InterPro" id="IPR029052">
    <property type="entry name" value="Metallo-depent_PP-like"/>
</dbReference>
<proteinExistence type="predicted"/>
<dbReference type="PANTHER" id="PTHR31302:SF25">
    <property type="entry name" value="PHOSPHOESTERASE"/>
    <property type="match status" value="1"/>
</dbReference>
<dbReference type="GO" id="GO:0009245">
    <property type="term" value="P:lipid A biosynthetic process"/>
    <property type="evidence" value="ECO:0007669"/>
    <property type="project" value="TreeGrafter"/>
</dbReference>
<organism evidence="2 3">
    <name type="scientific">Macrococcus lamae</name>
    <dbReference type="NCBI Taxonomy" id="198484"/>
    <lineage>
        <taxon>Bacteria</taxon>
        <taxon>Bacillati</taxon>
        <taxon>Bacillota</taxon>
        <taxon>Bacilli</taxon>
        <taxon>Bacillales</taxon>
        <taxon>Staphylococcaceae</taxon>
        <taxon>Macrococcus</taxon>
    </lineage>
</organism>
<dbReference type="EMBL" id="SCWB01000004">
    <property type="protein sequence ID" value="TDM12360.1"/>
    <property type="molecule type" value="Genomic_DNA"/>
</dbReference>
<evidence type="ECO:0000259" key="1">
    <source>
        <dbReference type="Pfam" id="PF00149"/>
    </source>
</evidence>
<keyword evidence="3" id="KW-1185">Reference proteome</keyword>